<evidence type="ECO:0000259" key="10">
    <source>
        <dbReference type="PROSITE" id="PS50885"/>
    </source>
</evidence>
<evidence type="ECO:0000256" key="1">
    <source>
        <dbReference type="ARBA" id="ARBA00004141"/>
    </source>
</evidence>
<dbReference type="GO" id="GO:0016020">
    <property type="term" value="C:membrane"/>
    <property type="evidence" value="ECO:0007669"/>
    <property type="project" value="UniProtKB-SubCell"/>
</dbReference>
<evidence type="ECO:0000313" key="12">
    <source>
        <dbReference type="Proteomes" id="UP000601768"/>
    </source>
</evidence>
<feature type="domain" description="Methyl-accepting transducer" evidence="9">
    <location>
        <begin position="286"/>
        <end position="522"/>
    </location>
</feature>
<keyword evidence="5 7" id="KW-0807">Transducer</keyword>
<dbReference type="FunFam" id="1.10.287.950:FF:000001">
    <property type="entry name" value="Methyl-accepting chemotaxis sensory transducer"/>
    <property type="match status" value="1"/>
</dbReference>
<comment type="similarity">
    <text evidence="6">Belongs to the methyl-accepting chemotaxis (MCP) protein family.</text>
</comment>
<comment type="subcellular location">
    <subcellularLocation>
        <location evidence="1">Membrane</location>
        <topology evidence="1">Multi-pass membrane protein</topology>
    </subcellularLocation>
</comment>
<dbReference type="EMBL" id="JACNEP010000003">
    <property type="protein sequence ID" value="MBC3765148.1"/>
    <property type="molecule type" value="Genomic_DNA"/>
</dbReference>
<keyword evidence="4 8" id="KW-0472">Membrane</keyword>
<accession>A0A8J6ITJ6</accession>
<dbReference type="Proteomes" id="UP000601768">
    <property type="component" value="Unassembled WGS sequence"/>
</dbReference>
<reference evidence="11" key="2">
    <citation type="submission" date="2020-08" db="EMBL/GenBank/DDBJ databases">
        <authorList>
            <person name="Lai Q."/>
        </authorList>
    </citation>
    <scope>NUCLEOTIDE SEQUENCE</scope>
    <source>
        <strain evidence="11">S27-2</strain>
    </source>
</reference>
<dbReference type="Pfam" id="PF00015">
    <property type="entry name" value="MCPsignal"/>
    <property type="match status" value="1"/>
</dbReference>
<evidence type="ECO:0000256" key="2">
    <source>
        <dbReference type="ARBA" id="ARBA00022692"/>
    </source>
</evidence>
<protein>
    <submittedName>
        <fullName evidence="11">Methyl-accepting chemotaxis protein</fullName>
    </submittedName>
</protein>
<dbReference type="SUPFAM" id="SSF58104">
    <property type="entry name" value="Methyl-accepting chemotaxis protein (MCP) signaling domain"/>
    <property type="match status" value="1"/>
</dbReference>
<keyword evidence="3 8" id="KW-1133">Transmembrane helix</keyword>
<dbReference type="GO" id="GO:0007165">
    <property type="term" value="P:signal transduction"/>
    <property type="evidence" value="ECO:0007669"/>
    <property type="project" value="UniProtKB-KW"/>
</dbReference>
<evidence type="ECO:0000313" key="11">
    <source>
        <dbReference type="EMBL" id="MBC3765148.1"/>
    </source>
</evidence>
<dbReference type="RefSeq" id="WP_186505627.1">
    <property type="nucleotide sequence ID" value="NZ_JACNEP010000003.1"/>
</dbReference>
<dbReference type="Gene3D" id="1.10.287.950">
    <property type="entry name" value="Methyl-accepting chemotaxis protein"/>
    <property type="match status" value="1"/>
</dbReference>
<sequence>MNSIYSRLSLRGKIMGISVLINSLLITSSFYALWAMGTIGNELKNVAQKDIKITERFTQLTMQQLAVNIEFERVAHYGALRQSMVQQDKAFDTALSQFAQRNQQIEPLINEIQHLITQSMHGEVSDTTEYRGIDTGLQYFIKLRKQFNQQAAQVINAYKTGAVASAETGITELEGISGQIDLQLEAVLENLEHFTFSRVEAAQAREQHSVYFMIALVLLSLLIGFAMSYFIANKIVMAIRQTITTASGDLTKDIEVNASDEIGELQQAMNSMRRRLLDMLDRISNTTEQLSVSAEQMSQVTRDTSKNIDIQHQETEQIASAITQMSATAQQVAVNVNQTATAAFEATKATKQSSDIVVNAIEQINRLAKQVEVSATTISEVEQQSDTINSVLDVIKGIADQTNLLALNAAIEAARAGEQGRGFAVVADEVRTLAGRTQTSTDEINSMIEQLQQRSMMAVKVMQDSQREAEKAVSLSQDTRHALHTISSAVEKINLNADQIASAATQQGPVAEEINTNIIKLNELSHQNTQGAEETATATDELNRMASELQNIVGAFKTG</sequence>
<dbReference type="PANTHER" id="PTHR32089">
    <property type="entry name" value="METHYL-ACCEPTING CHEMOTAXIS PROTEIN MCPB"/>
    <property type="match status" value="1"/>
</dbReference>
<dbReference type="GO" id="GO:0006935">
    <property type="term" value="P:chemotaxis"/>
    <property type="evidence" value="ECO:0007669"/>
    <property type="project" value="UniProtKB-ARBA"/>
</dbReference>
<dbReference type="SMART" id="SM00304">
    <property type="entry name" value="HAMP"/>
    <property type="match status" value="3"/>
</dbReference>
<evidence type="ECO:0000256" key="3">
    <source>
        <dbReference type="ARBA" id="ARBA00022989"/>
    </source>
</evidence>
<keyword evidence="12" id="KW-1185">Reference proteome</keyword>
<feature type="transmembrane region" description="Helical" evidence="8">
    <location>
        <begin position="12"/>
        <end position="34"/>
    </location>
</feature>
<feature type="domain" description="HAMP" evidence="10">
    <location>
        <begin position="246"/>
        <end position="281"/>
    </location>
</feature>
<organism evidence="11 12">
    <name type="scientific">Neptunicella marina</name>
    <dbReference type="NCBI Taxonomy" id="2125989"/>
    <lineage>
        <taxon>Bacteria</taxon>
        <taxon>Pseudomonadati</taxon>
        <taxon>Pseudomonadota</taxon>
        <taxon>Gammaproteobacteria</taxon>
        <taxon>Alteromonadales</taxon>
        <taxon>Alteromonadaceae</taxon>
        <taxon>Neptunicella</taxon>
    </lineage>
</organism>
<gene>
    <name evidence="11" type="ORF">H8B19_04630</name>
</gene>
<dbReference type="InterPro" id="IPR003660">
    <property type="entry name" value="HAMP_dom"/>
</dbReference>
<dbReference type="CDD" id="cd11386">
    <property type="entry name" value="MCP_signal"/>
    <property type="match status" value="1"/>
</dbReference>
<reference evidence="11" key="1">
    <citation type="journal article" date="2018" name="Int. J. Syst. Evol. Microbiol.">
        <title>Neptunicella marina gen. nov., sp. nov., isolated from surface seawater.</title>
        <authorList>
            <person name="Liu X."/>
            <person name="Lai Q."/>
            <person name="Du Y."/>
            <person name="Zhang X."/>
            <person name="Liu Z."/>
            <person name="Sun F."/>
            <person name="Shao Z."/>
        </authorList>
    </citation>
    <scope>NUCLEOTIDE SEQUENCE</scope>
    <source>
        <strain evidence="11">S27-2</strain>
    </source>
</reference>
<keyword evidence="2 8" id="KW-0812">Transmembrane</keyword>
<dbReference type="PROSITE" id="PS50111">
    <property type="entry name" value="CHEMOTAXIS_TRANSDUC_2"/>
    <property type="match status" value="1"/>
</dbReference>
<dbReference type="SMART" id="SM00283">
    <property type="entry name" value="MA"/>
    <property type="match status" value="1"/>
</dbReference>
<evidence type="ECO:0000256" key="5">
    <source>
        <dbReference type="ARBA" id="ARBA00023224"/>
    </source>
</evidence>
<evidence type="ECO:0000256" key="8">
    <source>
        <dbReference type="SAM" id="Phobius"/>
    </source>
</evidence>
<name>A0A8J6ITJ6_9ALTE</name>
<dbReference type="InterPro" id="IPR004089">
    <property type="entry name" value="MCPsignal_dom"/>
</dbReference>
<feature type="transmembrane region" description="Helical" evidence="8">
    <location>
        <begin position="210"/>
        <end position="232"/>
    </location>
</feature>
<proteinExistence type="inferred from homology"/>
<evidence type="ECO:0000259" key="9">
    <source>
        <dbReference type="PROSITE" id="PS50111"/>
    </source>
</evidence>
<evidence type="ECO:0000256" key="7">
    <source>
        <dbReference type="PROSITE-ProRule" id="PRU00284"/>
    </source>
</evidence>
<dbReference type="AlphaFoldDB" id="A0A8J6ITJ6"/>
<dbReference type="PANTHER" id="PTHR32089:SF119">
    <property type="entry name" value="METHYL-ACCEPTING CHEMOTAXIS PROTEIN CTPL"/>
    <property type="match status" value="1"/>
</dbReference>
<dbReference type="CDD" id="cd06225">
    <property type="entry name" value="HAMP"/>
    <property type="match status" value="1"/>
</dbReference>
<dbReference type="PROSITE" id="PS50885">
    <property type="entry name" value="HAMP"/>
    <property type="match status" value="1"/>
</dbReference>
<evidence type="ECO:0000256" key="4">
    <source>
        <dbReference type="ARBA" id="ARBA00023136"/>
    </source>
</evidence>
<dbReference type="Pfam" id="PF00672">
    <property type="entry name" value="HAMP"/>
    <property type="match status" value="1"/>
</dbReference>
<evidence type="ECO:0000256" key="6">
    <source>
        <dbReference type="ARBA" id="ARBA00029447"/>
    </source>
</evidence>
<comment type="caution">
    <text evidence="11">The sequence shown here is derived from an EMBL/GenBank/DDBJ whole genome shotgun (WGS) entry which is preliminary data.</text>
</comment>